<dbReference type="Pfam" id="PF13185">
    <property type="entry name" value="GAF_2"/>
    <property type="match status" value="1"/>
</dbReference>
<evidence type="ECO:0000256" key="5">
    <source>
        <dbReference type="ARBA" id="ARBA00022553"/>
    </source>
</evidence>
<dbReference type="InterPro" id="IPR003594">
    <property type="entry name" value="HATPase_dom"/>
</dbReference>
<dbReference type="PANTHER" id="PTHR43047">
    <property type="entry name" value="TWO-COMPONENT HISTIDINE PROTEIN KINASE"/>
    <property type="match status" value="1"/>
</dbReference>
<evidence type="ECO:0000256" key="12">
    <source>
        <dbReference type="ARBA" id="ARBA00023136"/>
    </source>
</evidence>
<evidence type="ECO:0000256" key="15">
    <source>
        <dbReference type="SAM" id="MobiDB-lite"/>
    </source>
</evidence>
<dbReference type="FunFam" id="1.10.510.10:FF:000579">
    <property type="entry name" value="Sensor histidine kinase/response regulator, putative"/>
    <property type="match status" value="1"/>
</dbReference>
<keyword evidence="7" id="KW-0812">Transmembrane</keyword>
<evidence type="ECO:0000256" key="2">
    <source>
        <dbReference type="ARBA" id="ARBA00004651"/>
    </source>
</evidence>
<keyword evidence="14" id="KW-0175">Coiled coil</keyword>
<feature type="domain" description="Protein kinase" evidence="16">
    <location>
        <begin position="41"/>
        <end position="359"/>
    </location>
</feature>
<keyword evidence="20" id="KW-1185">Reference proteome</keyword>
<keyword evidence="5 13" id="KW-0597">Phosphoprotein</keyword>
<dbReference type="Pfam" id="PF00072">
    <property type="entry name" value="Response_reg"/>
    <property type="match status" value="1"/>
</dbReference>
<dbReference type="SUPFAM" id="SSF52540">
    <property type="entry name" value="P-loop containing nucleoside triphosphate hydrolases"/>
    <property type="match status" value="1"/>
</dbReference>
<feature type="compositionally biased region" description="Basic and acidic residues" evidence="15">
    <location>
        <begin position="456"/>
        <end position="466"/>
    </location>
</feature>
<evidence type="ECO:0000256" key="14">
    <source>
        <dbReference type="SAM" id="Coils"/>
    </source>
</evidence>
<comment type="subcellular location">
    <subcellularLocation>
        <location evidence="2">Cell membrane</location>
        <topology evidence="2">Multi-pass membrane protein</topology>
    </subcellularLocation>
</comment>
<feature type="compositionally biased region" description="Low complexity" evidence="15">
    <location>
        <begin position="60"/>
        <end position="76"/>
    </location>
</feature>
<feature type="domain" description="Histidine kinase" evidence="17">
    <location>
        <begin position="1881"/>
        <end position="2103"/>
    </location>
</feature>
<dbReference type="GO" id="GO:0005886">
    <property type="term" value="C:plasma membrane"/>
    <property type="evidence" value="ECO:0007669"/>
    <property type="project" value="UniProtKB-SubCell"/>
</dbReference>
<evidence type="ECO:0000256" key="7">
    <source>
        <dbReference type="ARBA" id="ARBA00022692"/>
    </source>
</evidence>
<evidence type="ECO:0000313" key="19">
    <source>
        <dbReference type="EMBL" id="KAF2211338.1"/>
    </source>
</evidence>
<feature type="compositionally biased region" description="Low complexity" evidence="15">
    <location>
        <begin position="441"/>
        <end position="455"/>
    </location>
</feature>
<dbReference type="CDD" id="cd00082">
    <property type="entry name" value="HisKA"/>
    <property type="match status" value="1"/>
</dbReference>
<dbReference type="PROSITE" id="PS50110">
    <property type="entry name" value="RESPONSE_REGULATORY"/>
    <property type="match status" value="1"/>
</dbReference>
<dbReference type="OrthoDB" id="60033at2759"/>
<keyword evidence="10" id="KW-0067">ATP-binding</keyword>
<dbReference type="InterPro" id="IPR041664">
    <property type="entry name" value="AAA_16"/>
</dbReference>
<feature type="domain" description="Response regulatory" evidence="18">
    <location>
        <begin position="2154"/>
        <end position="2277"/>
    </location>
</feature>
<dbReference type="SMART" id="SM00388">
    <property type="entry name" value="HisKA"/>
    <property type="match status" value="1"/>
</dbReference>
<dbReference type="CDD" id="cd17546">
    <property type="entry name" value="REC_hyHK_CKI1_RcsC-like"/>
    <property type="match status" value="1"/>
</dbReference>
<sequence>MERETDHDATVAPFKRFFERLREDVPGYEFNDRIAPFHSSYDDWHFFGRKKPSKTAIAARKTSTSSNSGSRPSSIRTRSDYDANTPDEETEKDIWVVGRLSKQILRLERENKLCQMLFNSSGTHTHFVRPLDFFHLPARQPGDVPLCVTIIEAPGRNYLRELVSFGANFYSGTPDSAKTQHHEQVALLTFLDIAIGASECLEILHHEHDIVHGEIRSDAFHFNRETGNVRMINFGSGVRSFEHGLTSANWTTLMAQRGVEHRLQFIAPEQTGRLPAEPDARTDIYSLGILFWTMLTGQPPFEGQSPLDIMQNVLSRRIPLVSSIRTDVPDVLSRLIQKMTTRNMDDRYNSTTGVKHDLQKLKQILTDGDLDALASFKLGEKDVSCFFVLPSDLVGRETQRDKIIEVIERAASRAARATISRKGLYALSSASSSIISTDPPAASLLDDIMSDSTSSTDRERSRDDAKLTSIPESTAPEQQRFSRISQDRLETLARTGSMASSAASTNEDGTVHGPERKDASFDSVGSGARATPESLYRAMSSYQMGSITSEPSTMLRTAQKLKRKGRTEIIGICGQAGFGKSALVQSIQTQIRKHGYFTTAKFDPVRKAPFDPVVRVMSSLFRQIFSENDVNTPFHDNVRNFTRPYWGILHTYLELPVWLLSPTVNGKMANHPPPERPTNGQLGQMPEKKMCNAASTQEWLRSGGSNKSSRFMSIFLDVLRLLAVQRFVCVCLDDLQYADPESLELLHIIVKNHIPLALILTYREEKNEDPAIVRLLDRATKMTVGPFTDDQATQYVSQALHRPAEYVTPLVAVIQEKAQGNPFFVREMLDSAYRKKCIYYCWKCGHWEFNLDKLFDEFSTPDTRKFSTNDFILRRMRELPLDAQTVLAWAAIIGNSFQFKVVQRVMSCACSDLAPQPLIPPKSKDAVAGLQTALSSFIVMPTEDEDRFKFSHDRYAAAADALCDDYVREEMHYVAAASMMKHIPYDPVNQPTKVLFEQARHVCEGIKAIKRRARNKAKFRELLYQAAETAKESGARKSGLYYFQACLEMLPANPWDDETGDATYAETLTLFIRTAEAFWYNGEYEEASTLLKTVFSHARHATDKAPAAIILSRMYVQKGDSKTAFERLKQALLDLGLIIGNLTLEQCDEEFQRLLPQLQEASMDLNGIEARNIDRGLMTLGALLTELQSSAYWTDHVLFYNATLTIMTLYLERGMYPQAALGYVNLAAISVWRFSMVQPALQFADRAHQILDHFDQEYYTIGRTLTLYSTFIGHIQWEFRENFQILNRGLDAASIAGDKILHLLNIGVMAAYRIWASESISEIEAYIISIGDEFPEWQHNLRGGVFLMGVRQYARALAGKTFYRSAPDVLTDANHSGADYVRYINAHSSNPERPLSIYMTYQLIAMYRFGHYKEALELGEKLLPMTDGLLCMRHRYSAMFYLALAIIASIRDDPDRLDRTELLARVAYYRAQCEIVASANDANYVTYITLLDAEIADITHDYGHVLEHYEKAVDHALITNTTLDEALTLEHYADWLVRMGAARPARGILLDAISAYRRIGAYGKADHVKDKYEYLLYGTKSLSNVDAATQTANDASAGAPYTYKLERMASHGAATTSVERTEEWLEPSHAQTAATNGGKEPPAALSSAVGLDMIDLAGILESSQLLSSELDVDRLLSKLTNIIVDSTGAELVGLVVENDQGEWCVASVGTPDNIEAPEMGIPLDSIDDPVAKQVTKYVLRFKEQVYLRQVLEDERFSNVPDSWLERNRDGASMISIPILHGEDALLGSLYCQAQPNTFTERTVTLLKLLVNQIAISIANALLFKRSERVQASNASMLVVQKQALAQAQEQEKKAKAAEAEAKEMVRLKDEAAKAKSMFLANVSHELRTPLNGVIGMSEMLKTTQLTKEQEEHADSIRVCADTLLSVINDILDFSKLEAGKMQVFSVPLSLTETISEVVRALSYTNIERNLVTRTELEIDKDLVVMGDPVRLHQILMNLMSNAYKFTARGSVTVRAKVNWEDNDYIKVTTSVTDTGIGISQEQQKKLFLPFSQADSSTARSYGGTGLGLSICKAILENVMKGQIWLESTPNVGTTVSFSLTFKKVHASELNEHTGTTPHGRDADPMAIFTPPAADDGPGARAVVSLQGIPRDQLKVCIAEDNLINQRIAINFVKKLGFNCEAYGDGQQAVDALARASADGHPFHLVLMDVQMPVLDGYNATREIRKHDDPRVRDILVIAMTASAIRGDREKCLEAGMNNYLAKPVRADTLKQMLESYLHQPAKSIPNLQDEANRLVSSVESEEAKRAKENIEFLTAAHKNGVVAGVGLAESLKEPPERPRSAQRGGTVVHLTPEELAKKPMAQTQRNQMKVVEQQIRELQSRPSRAAARPGFGGRSNTGSSTGSPGPPLVRTISGNSAPGSGLSSVTSVPPGFVVPLRSTPLRAADVDETDDGRLEGRNDDERDD</sequence>
<feature type="modified residue" description="4-aspartylphosphate" evidence="13">
    <location>
        <position position="2208"/>
    </location>
</feature>
<dbReference type="Gene3D" id="3.40.50.2300">
    <property type="match status" value="1"/>
</dbReference>
<dbReference type="InterPro" id="IPR004358">
    <property type="entry name" value="Sig_transdc_His_kin-like_C"/>
</dbReference>
<feature type="region of interest" description="Disordered" evidence="15">
    <location>
        <begin position="1616"/>
        <end position="1643"/>
    </location>
</feature>
<keyword evidence="6" id="KW-0808">Transferase</keyword>
<dbReference type="PROSITE" id="PS50011">
    <property type="entry name" value="PROTEIN_KINASE_DOM"/>
    <property type="match status" value="1"/>
</dbReference>
<evidence type="ECO:0000313" key="20">
    <source>
        <dbReference type="Proteomes" id="UP000799539"/>
    </source>
</evidence>
<dbReference type="InterPro" id="IPR036890">
    <property type="entry name" value="HATPase_C_sf"/>
</dbReference>
<keyword evidence="4" id="KW-1003">Cell membrane</keyword>
<dbReference type="InterPro" id="IPR005467">
    <property type="entry name" value="His_kinase_dom"/>
</dbReference>
<dbReference type="Gene3D" id="1.10.510.10">
    <property type="entry name" value="Transferase(Phosphotransferase) domain 1"/>
    <property type="match status" value="1"/>
</dbReference>
<feature type="compositionally biased region" description="Polar residues" evidence="15">
    <location>
        <begin position="2412"/>
        <end position="2427"/>
    </location>
</feature>
<dbReference type="SMART" id="SM00065">
    <property type="entry name" value="GAF"/>
    <property type="match status" value="1"/>
</dbReference>
<dbReference type="PANTHER" id="PTHR43047:SF46">
    <property type="entry name" value="HISTIDINE KINASE_RESPONSE REGULATOR, PUTATIVE (AFU_ORTHOLOGUE AFUA_3G12550)-RELATED"/>
    <property type="match status" value="1"/>
</dbReference>
<dbReference type="FunFam" id="1.10.287.130:FF:000003">
    <property type="entry name" value="Histidine kinase"/>
    <property type="match status" value="1"/>
</dbReference>
<dbReference type="InterPro" id="IPR011006">
    <property type="entry name" value="CheY-like_superfamily"/>
</dbReference>
<dbReference type="InterPro" id="IPR029016">
    <property type="entry name" value="GAF-like_dom_sf"/>
</dbReference>
<keyword evidence="11" id="KW-1133">Transmembrane helix</keyword>
<dbReference type="InterPro" id="IPR003661">
    <property type="entry name" value="HisK_dim/P_dom"/>
</dbReference>
<dbReference type="SUPFAM" id="SSF55781">
    <property type="entry name" value="GAF domain-like"/>
    <property type="match status" value="1"/>
</dbReference>
<dbReference type="SMART" id="SM00220">
    <property type="entry name" value="S_TKc"/>
    <property type="match status" value="1"/>
</dbReference>
<dbReference type="InterPro" id="IPR027417">
    <property type="entry name" value="P-loop_NTPase"/>
</dbReference>
<dbReference type="Pfam" id="PF00069">
    <property type="entry name" value="Pkinase"/>
    <property type="match status" value="1"/>
</dbReference>
<dbReference type="EMBL" id="ML992677">
    <property type="protein sequence ID" value="KAF2211338.1"/>
    <property type="molecule type" value="Genomic_DNA"/>
</dbReference>
<feature type="compositionally biased region" description="Polar residues" evidence="15">
    <location>
        <begin position="470"/>
        <end position="484"/>
    </location>
</feature>
<feature type="region of interest" description="Disordered" evidence="15">
    <location>
        <begin position="2356"/>
        <end position="2464"/>
    </location>
</feature>
<dbReference type="Pfam" id="PF13191">
    <property type="entry name" value="AAA_16"/>
    <property type="match status" value="1"/>
</dbReference>
<dbReference type="CDD" id="cd16922">
    <property type="entry name" value="HATPase_EvgS-ArcB-TorS-like"/>
    <property type="match status" value="1"/>
</dbReference>
<dbReference type="Pfam" id="PF00512">
    <property type="entry name" value="HisKA"/>
    <property type="match status" value="1"/>
</dbReference>
<keyword evidence="12" id="KW-0472">Membrane</keyword>
<dbReference type="FunFam" id="3.40.50.2300:FF:000285">
    <property type="entry name" value="Putative sensor histidine kinase/response regulator"/>
    <property type="match status" value="1"/>
</dbReference>
<dbReference type="GO" id="GO:0000155">
    <property type="term" value="F:phosphorelay sensor kinase activity"/>
    <property type="evidence" value="ECO:0007669"/>
    <property type="project" value="InterPro"/>
</dbReference>
<evidence type="ECO:0000256" key="1">
    <source>
        <dbReference type="ARBA" id="ARBA00000085"/>
    </source>
</evidence>
<dbReference type="SUPFAM" id="SSF47384">
    <property type="entry name" value="Homodimeric domain of signal transducing histidine kinase"/>
    <property type="match status" value="1"/>
</dbReference>
<organism evidence="19 20">
    <name type="scientific">Cercospora zeae-maydis SCOH1-5</name>
    <dbReference type="NCBI Taxonomy" id="717836"/>
    <lineage>
        <taxon>Eukaryota</taxon>
        <taxon>Fungi</taxon>
        <taxon>Dikarya</taxon>
        <taxon>Ascomycota</taxon>
        <taxon>Pezizomycotina</taxon>
        <taxon>Dothideomycetes</taxon>
        <taxon>Dothideomycetidae</taxon>
        <taxon>Mycosphaerellales</taxon>
        <taxon>Mycosphaerellaceae</taxon>
        <taxon>Cercospora</taxon>
    </lineage>
</organism>
<dbReference type="Proteomes" id="UP000799539">
    <property type="component" value="Unassembled WGS sequence"/>
</dbReference>
<dbReference type="PRINTS" id="PR00344">
    <property type="entry name" value="BCTRLSENSOR"/>
</dbReference>
<dbReference type="InterPro" id="IPR001789">
    <property type="entry name" value="Sig_transdc_resp-reg_receiver"/>
</dbReference>
<feature type="compositionally biased region" description="Polar residues" evidence="15">
    <location>
        <begin position="497"/>
        <end position="508"/>
    </location>
</feature>
<dbReference type="SMART" id="SM00387">
    <property type="entry name" value="HATPase_c"/>
    <property type="match status" value="1"/>
</dbReference>
<dbReference type="SUPFAM" id="SSF52172">
    <property type="entry name" value="CheY-like"/>
    <property type="match status" value="1"/>
</dbReference>
<feature type="compositionally biased region" description="Basic and acidic residues" evidence="15">
    <location>
        <begin position="509"/>
        <end position="520"/>
    </location>
</feature>
<dbReference type="InterPro" id="IPR003018">
    <property type="entry name" value="GAF"/>
</dbReference>
<evidence type="ECO:0000256" key="13">
    <source>
        <dbReference type="PROSITE-ProRule" id="PRU00169"/>
    </source>
</evidence>
<feature type="region of interest" description="Disordered" evidence="15">
    <location>
        <begin position="56"/>
        <end position="86"/>
    </location>
</feature>
<dbReference type="Gene3D" id="3.30.565.10">
    <property type="entry name" value="Histidine kinase-like ATPase, C-terminal domain"/>
    <property type="match status" value="1"/>
</dbReference>
<dbReference type="InterPro" id="IPR036097">
    <property type="entry name" value="HisK_dim/P_sf"/>
</dbReference>
<evidence type="ECO:0000259" key="17">
    <source>
        <dbReference type="PROSITE" id="PS50109"/>
    </source>
</evidence>
<dbReference type="InterPro" id="IPR000719">
    <property type="entry name" value="Prot_kinase_dom"/>
</dbReference>
<dbReference type="InterPro" id="IPR011009">
    <property type="entry name" value="Kinase-like_dom_sf"/>
</dbReference>
<proteinExistence type="predicted"/>
<dbReference type="Pfam" id="PF02518">
    <property type="entry name" value="HATPase_c"/>
    <property type="match status" value="1"/>
</dbReference>
<evidence type="ECO:0000256" key="11">
    <source>
        <dbReference type="ARBA" id="ARBA00022989"/>
    </source>
</evidence>
<feature type="region of interest" description="Disordered" evidence="15">
    <location>
        <begin position="441"/>
        <end position="527"/>
    </location>
</feature>
<comment type="catalytic activity">
    <reaction evidence="1">
        <text>ATP + protein L-histidine = ADP + protein N-phospho-L-histidine.</text>
        <dbReference type="EC" id="2.7.13.3"/>
    </reaction>
</comment>
<dbReference type="Gene3D" id="3.30.450.40">
    <property type="match status" value="1"/>
</dbReference>
<keyword evidence="8" id="KW-0547">Nucleotide-binding</keyword>
<dbReference type="Gene3D" id="1.10.287.130">
    <property type="match status" value="1"/>
</dbReference>
<dbReference type="FunFam" id="3.30.565.10:FF:000010">
    <property type="entry name" value="Sensor histidine kinase RcsC"/>
    <property type="match status" value="1"/>
</dbReference>
<evidence type="ECO:0000256" key="6">
    <source>
        <dbReference type="ARBA" id="ARBA00022679"/>
    </source>
</evidence>
<dbReference type="GO" id="GO:0009927">
    <property type="term" value="F:histidine phosphotransfer kinase activity"/>
    <property type="evidence" value="ECO:0007669"/>
    <property type="project" value="TreeGrafter"/>
</dbReference>
<evidence type="ECO:0000256" key="4">
    <source>
        <dbReference type="ARBA" id="ARBA00022475"/>
    </source>
</evidence>
<feature type="coiled-coil region" evidence="14">
    <location>
        <begin position="1837"/>
        <end position="1877"/>
    </location>
</feature>
<feature type="compositionally biased region" description="Basic and acidic residues" evidence="15">
    <location>
        <begin position="2451"/>
        <end position="2464"/>
    </location>
</feature>
<gene>
    <name evidence="19" type="ORF">CERZMDRAFT_85507</name>
</gene>
<dbReference type="SMART" id="SM00448">
    <property type="entry name" value="REC"/>
    <property type="match status" value="1"/>
</dbReference>
<dbReference type="SUPFAM" id="SSF55874">
    <property type="entry name" value="ATPase domain of HSP90 chaperone/DNA topoisomerase II/histidine kinase"/>
    <property type="match status" value="1"/>
</dbReference>
<accession>A0A6A6FDM4</accession>
<dbReference type="EC" id="2.7.13.3" evidence="3"/>
<evidence type="ECO:0000259" key="18">
    <source>
        <dbReference type="PROSITE" id="PS50110"/>
    </source>
</evidence>
<dbReference type="SUPFAM" id="SSF56112">
    <property type="entry name" value="Protein kinase-like (PK-like)"/>
    <property type="match status" value="1"/>
</dbReference>
<reference evidence="19" key="1">
    <citation type="journal article" date="2020" name="Stud. Mycol.">
        <title>101 Dothideomycetes genomes: a test case for predicting lifestyles and emergence of pathogens.</title>
        <authorList>
            <person name="Haridas S."/>
            <person name="Albert R."/>
            <person name="Binder M."/>
            <person name="Bloem J."/>
            <person name="Labutti K."/>
            <person name="Salamov A."/>
            <person name="Andreopoulos B."/>
            <person name="Baker S."/>
            <person name="Barry K."/>
            <person name="Bills G."/>
            <person name="Bluhm B."/>
            <person name="Cannon C."/>
            <person name="Castanera R."/>
            <person name="Culley D."/>
            <person name="Daum C."/>
            <person name="Ezra D."/>
            <person name="Gonzalez J."/>
            <person name="Henrissat B."/>
            <person name="Kuo A."/>
            <person name="Liang C."/>
            <person name="Lipzen A."/>
            <person name="Lutzoni F."/>
            <person name="Magnuson J."/>
            <person name="Mondo S."/>
            <person name="Nolan M."/>
            <person name="Ohm R."/>
            <person name="Pangilinan J."/>
            <person name="Park H.-J."/>
            <person name="Ramirez L."/>
            <person name="Alfaro M."/>
            <person name="Sun H."/>
            <person name="Tritt A."/>
            <person name="Yoshinaga Y."/>
            <person name="Zwiers L.-H."/>
            <person name="Turgeon B."/>
            <person name="Goodwin S."/>
            <person name="Spatafora J."/>
            <person name="Crous P."/>
            <person name="Grigoriev I."/>
        </authorList>
    </citation>
    <scope>NUCLEOTIDE SEQUENCE</scope>
    <source>
        <strain evidence="19">SCOH1-5</strain>
    </source>
</reference>
<evidence type="ECO:0000256" key="9">
    <source>
        <dbReference type="ARBA" id="ARBA00022777"/>
    </source>
</evidence>
<evidence type="ECO:0000256" key="3">
    <source>
        <dbReference type="ARBA" id="ARBA00012438"/>
    </source>
</evidence>
<keyword evidence="9" id="KW-0418">Kinase</keyword>
<evidence type="ECO:0000256" key="8">
    <source>
        <dbReference type="ARBA" id="ARBA00022741"/>
    </source>
</evidence>
<dbReference type="PROSITE" id="PS50109">
    <property type="entry name" value="HIS_KIN"/>
    <property type="match status" value="1"/>
</dbReference>
<protein>
    <recommendedName>
        <fullName evidence="3">histidine kinase</fullName>
        <ecNumber evidence="3">2.7.13.3</ecNumber>
    </recommendedName>
</protein>
<dbReference type="GO" id="GO:0005524">
    <property type="term" value="F:ATP binding"/>
    <property type="evidence" value="ECO:0007669"/>
    <property type="project" value="UniProtKB-KW"/>
</dbReference>
<evidence type="ECO:0000259" key="16">
    <source>
        <dbReference type="PROSITE" id="PS50011"/>
    </source>
</evidence>
<evidence type="ECO:0000256" key="10">
    <source>
        <dbReference type="ARBA" id="ARBA00022840"/>
    </source>
</evidence>
<name>A0A6A6FDM4_9PEZI</name>